<accession>A0A8S9GK07</accession>
<comment type="caution">
    <text evidence="1">The sequence shown here is derived from an EMBL/GenBank/DDBJ whole genome shotgun (WGS) entry which is preliminary data.</text>
</comment>
<organism evidence="1">
    <name type="scientific">Brassica cretica</name>
    <name type="common">Mustard</name>
    <dbReference type="NCBI Taxonomy" id="69181"/>
    <lineage>
        <taxon>Eukaryota</taxon>
        <taxon>Viridiplantae</taxon>
        <taxon>Streptophyta</taxon>
        <taxon>Embryophyta</taxon>
        <taxon>Tracheophyta</taxon>
        <taxon>Spermatophyta</taxon>
        <taxon>Magnoliopsida</taxon>
        <taxon>eudicotyledons</taxon>
        <taxon>Gunneridae</taxon>
        <taxon>Pentapetalae</taxon>
        <taxon>rosids</taxon>
        <taxon>malvids</taxon>
        <taxon>Brassicales</taxon>
        <taxon>Brassicaceae</taxon>
        <taxon>Brassiceae</taxon>
        <taxon>Brassica</taxon>
    </lineage>
</organism>
<proteinExistence type="predicted"/>
<sequence>MRWCGVAIHAAKVPARSVRSKHKTKPLSGISGFDRAELHVSLGTHQDFKEAVGAEKVLRTGLLSVARGNLEGLSSANLVGGS</sequence>
<dbReference type="EMBL" id="QGKY02001925">
    <property type="protein sequence ID" value="KAF2546591.1"/>
    <property type="molecule type" value="Genomic_DNA"/>
</dbReference>
<name>A0A8S9GK07_BRACR</name>
<dbReference type="AlphaFoldDB" id="A0A8S9GK07"/>
<evidence type="ECO:0000313" key="1">
    <source>
        <dbReference type="EMBL" id="KAF2546591.1"/>
    </source>
</evidence>
<reference evidence="1" key="1">
    <citation type="submission" date="2019-12" db="EMBL/GenBank/DDBJ databases">
        <title>Genome sequencing and annotation of Brassica cretica.</title>
        <authorList>
            <person name="Studholme D.J."/>
            <person name="Sarris P.F."/>
        </authorList>
    </citation>
    <scope>NUCLEOTIDE SEQUENCE</scope>
    <source>
        <strain evidence="1">PFS-102/07</strain>
        <tissue evidence="1">Leaf</tissue>
    </source>
</reference>
<protein>
    <submittedName>
        <fullName evidence="1">Uncharacterized protein</fullName>
    </submittedName>
</protein>
<gene>
    <name evidence="1" type="ORF">F2Q70_00020840</name>
</gene>